<name>A0A1E8PL22_9BURK</name>
<organism evidence="2 3">
    <name type="scientific">Janthinobacterium lividum</name>
    <dbReference type="NCBI Taxonomy" id="29581"/>
    <lineage>
        <taxon>Bacteria</taxon>
        <taxon>Pseudomonadati</taxon>
        <taxon>Pseudomonadota</taxon>
        <taxon>Betaproteobacteria</taxon>
        <taxon>Burkholderiales</taxon>
        <taxon>Oxalobacteraceae</taxon>
        <taxon>Janthinobacterium</taxon>
    </lineage>
</organism>
<dbReference type="Proteomes" id="UP000092634">
    <property type="component" value="Unassembled WGS sequence"/>
</dbReference>
<dbReference type="EMBL" id="MAQB02000012">
    <property type="protein sequence ID" value="OFJ46580.1"/>
    <property type="molecule type" value="Genomic_DNA"/>
</dbReference>
<reference evidence="2 3" key="1">
    <citation type="submission" date="2016-10" db="EMBL/GenBank/DDBJ databases">
        <title>Updated version of Genome Assembly of Janthinobacterium lividum ERGS5:01.</title>
        <authorList>
            <person name="Kumar R."/>
            <person name="Acharya V."/>
            <person name="Singh D."/>
        </authorList>
    </citation>
    <scope>NUCLEOTIDE SEQUENCE [LARGE SCALE GENOMIC DNA]</scope>
    <source>
        <strain evidence="2 3">ERGS5:01</strain>
    </source>
</reference>
<accession>A0A1E8PL22</accession>
<proteinExistence type="predicted"/>
<keyword evidence="1" id="KW-0472">Membrane</keyword>
<keyword evidence="1" id="KW-1133">Transmembrane helix</keyword>
<comment type="caution">
    <text evidence="2">The sequence shown here is derived from an EMBL/GenBank/DDBJ whole genome shotgun (WGS) entry which is preliminary data.</text>
</comment>
<feature type="transmembrane region" description="Helical" evidence="1">
    <location>
        <begin position="135"/>
        <end position="157"/>
    </location>
</feature>
<sequence>MCQIIRGLLLTFLFAQLGLFLLSWIIASPLSIGPMHVELGPDGMVPESVHALSLLQRMVGMAVGLPGLLGLSYGIFRLGRALANFQKGKIFAVDTIGHLRASAGAMLVSVVLFNLEKPLRGVALHLAGSTSHYPLALEVTSNELLLILVCSLFYLIAGVMHEGRRLSEENEGFI</sequence>
<feature type="transmembrane region" description="Helical" evidence="1">
    <location>
        <begin position="97"/>
        <end position="115"/>
    </location>
</feature>
<evidence type="ECO:0000256" key="1">
    <source>
        <dbReference type="SAM" id="Phobius"/>
    </source>
</evidence>
<evidence type="ECO:0008006" key="4">
    <source>
        <dbReference type="Google" id="ProtNLM"/>
    </source>
</evidence>
<evidence type="ECO:0000313" key="2">
    <source>
        <dbReference type="EMBL" id="OFJ46580.1"/>
    </source>
</evidence>
<feature type="transmembrane region" description="Helical" evidence="1">
    <location>
        <begin position="51"/>
        <end position="76"/>
    </location>
</feature>
<keyword evidence="1" id="KW-0812">Transmembrane</keyword>
<gene>
    <name evidence="2" type="ORF">BA896_020845</name>
</gene>
<dbReference type="AlphaFoldDB" id="A0A1E8PL22"/>
<evidence type="ECO:0000313" key="3">
    <source>
        <dbReference type="Proteomes" id="UP000092634"/>
    </source>
</evidence>
<protein>
    <recommendedName>
        <fullName evidence="4">DUF2975 domain-containing protein</fullName>
    </recommendedName>
</protein>